<dbReference type="AlphaFoldDB" id="A0A8J3QVQ3"/>
<sequence length="122" mass="12955">MAEKLGIKQAQSVLVINPPGDYGALVGGLPPGAVVVRHRPADVVHAFATTPGELAEHGPVAAASVLEDGLVWISYPTDGRSDINQDLLRTAIDGWRPVNEQISIDGDWSAMQFRRESEVGSA</sequence>
<reference evidence="1" key="1">
    <citation type="submission" date="2021-01" db="EMBL/GenBank/DDBJ databases">
        <title>Whole genome shotgun sequence of Rugosimonospora africana NBRC 104875.</title>
        <authorList>
            <person name="Komaki H."/>
            <person name="Tamura T."/>
        </authorList>
    </citation>
    <scope>NUCLEOTIDE SEQUENCE</scope>
    <source>
        <strain evidence="1">NBRC 104875</strain>
    </source>
</reference>
<dbReference type="EMBL" id="BONZ01000052">
    <property type="protein sequence ID" value="GIH17356.1"/>
    <property type="molecule type" value="Genomic_DNA"/>
</dbReference>
<protein>
    <recommendedName>
        <fullName evidence="3">DUF3052 domain-containing protein</fullName>
    </recommendedName>
</protein>
<evidence type="ECO:0008006" key="3">
    <source>
        <dbReference type="Google" id="ProtNLM"/>
    </source>
</evidence>
<accession>A0A8J3QVQ3</accession>
<gene>
    <name evidence="1" type="ORF">Raf01_55280</name>
</gene>
<evidence type="ECO:0000313" key="2">
    <source>
        <dbReference type="Proteomes" id="UP000642748"/>
    </source>
</evidence>
<proteinExistence type="predicted"/>
<dbReference type="Proteomes" id="UP000642748">
    <property type="component" value="Unassembled WGS sequence"/>
</dbReference>
<comment type="caution">
    <text evidence="1">The sequence shown here is derived from an EMBL/GenBank/DDBJ whole genome shotgun (WGS) entry which is preliminary data.</text>
</comment>
<keyword evidence="2" id="KW-1185">Reference proteome</keyword>
<organism evidence="1 2">
    <name type="scientific">Rugosimonospora africana</name>
    <dbReference type="NCBI Taxonomy" id="556532"/>
    <lineage>
        <taxon>Bacteria</taxon>
        <taxon>Bacillati</taxon>
        <taxon>Actinomycetota</taxon>
        <taxon>Actinomycetes</taxon>
        <taxon>Micromonosporales</taxon>
        <taxon>Micromonosporaceae</taxon>
        <taxon>Rugosimonospora</taxon>
    </lineage>
</organism>
<name>A0A8J3QVQ3_9ACTN</name>
<evidence type="ECO:0000313" key="1">
    <source>
        <dbReference type="EMBL" id="GIH17356.1"/>
    </source>
</evidence>